<dbReference type="OrthoDB" id="8123811at2759"/>
<dbReference type="EMBL" id="BMAW01092691">
    <property type="protein sequence ID" value="GFS56361.1"/>
    <property type="molecule type" value="Genomic_DNA"/>
</dbReference>
<reference evidence="1" key="1">
    <citation type="submission" date="2020-08" db="EMBL/GenBank/DDBJ databases">
        <title>Multicomponent nature underlies the extraordinary mechanical properties of spider dragline silk.</title>
        <authorList>
            <person name="Kono N."/>
            <person name="Nakamura H."/>
            <person name="Mori M."/>
            <person name="Yoshida Y."/>
            <person name="Ohtoshi R."/>
            <person name="Malay A.D."/>
            <person name="Moran D.A.P."/>
            <person name="Tomita M."/>
            <person name="Numata K."/>
            <person name="Arakawa K."/>
        </authorList>
    </citation>
    <scope>NUCLEOTIDE SEQUENCE</scope>
</reference>
<dbReference type="Proteomes" id="UP000887013">
    <property type="component" value="Unassembled WGS sequence"/>
</dbReference>
<keyword evidence="2" id="KW-1185">Reference proteome</keyword>
<organism evidence="1 2">
    <name type="scientific">Nephila pilipes</name>
    <name type="common">Giant wood spider</name>
    <name type="synonym">Nephila maculata</name>
    <dbReference type="NCBI Taxonomy" id="299642"/>
    <lineage>
        <taxon>Eukaryota</taxon>
        <taxon>Metazoa</taxon>
        <taxon>Ecdysozoa</taxon>
        <taxon>Arthropoda</taxon>
        <taxon>Chelicerata</taxon>
        <taxon>Arachnida</taxon>
        <taxon>Araneae</taxon>
        <taxon>Araneomorphae</taxon>
        <taxon>Entelegynae</taxon>
        <taxon>Araneoidea</taxon>
        <taxon>Nephilidae</taxon>
        <taxon>Nephila</taxon>
    </lineage>
</organism>
<evidence type="ECO:0000313" key="1">
    <source>
        <dbReference type="EMBL" id="GFS56361.1"/>
    </source>
</evidence>
<accession>A0A8X6K229</accession>
<evidence type="ECO:0000313" key="2">
    <source>
        <dbReference type="Proteomes" id="UP000887013"/>
    </source>
</evidence>
<sequence>MEVVEKGVESAGYKVEEKGFLVEHFDVARANNQLPDEDKQILTREIKTERQLLAEQDKELGFIKINGQEVSRVQLYDFGTKINVEGSVPLLINADMNLSSEKFQDHLDKKEVSMTAREYLDSLKNSKNVKEVVQATKGIPFIGSKREIEEAEQTSGQKVSYQGKRMINLEPV</sequence>
<dbReference type="AlphaFoldDB" id="A0A8X6K229"/>
<proteinExistence type="predicted"/>
<comment type="caution">
    <text evidence="1">The sequence shown here is derived from an EMBL/GenBank/DDBJ whole genome shotgun (WGS) entry which is preliminary data.</text>
</comment>
<protein>
    <submittedName>
        <fullName evidence="1">Uncharacterized protein</fullName>
    </submittedName>
</protein>
<name>A0A8X6K229_NEPPI</name>
<gene>
    <name evidence="1" type="primary">wCauA_01470</name>
    <name evidence="1" type="ORF">NPIL_568041</name>
</gene>